<dbReference type="EMBL" id="AEVG01000021">
    <property type="protein sequence ID" value="EFX92649.1"/>
    <property type="molecule type" value="Genomic_DNA"/>
</dbReference>
<dbReference type="PANTHER" id="PTHR30501:SF2">
    <property type="entry name" value="UPF0597 PROTEIN YHAM"/>
    <property type="match status" value="1"/>
</dbReference>
<name>E8KEM0_9PAST</name>
<keyword evidence="2" id="KW-1185">Reference proteome</keyword>
<dbReference type="GO" id="GO:0080146">
    <property type="term" value="F:L-cysteine desulfhydrase activity"/>
    <property type="evidence" value="ECO:0007669"/>
    <property type="project" value="TreeGrafter"/>
</dbReference>
<dbReference type="AlphaFoldDB" id="E8KEM0"/>
<dbReference type="PANTHER" id="PTHR30501">
    <property type="entry name" value="UPF0597 PROTEIN YHAM"/>
    <property type="match status" value="1"/>
</dbReference>
<sequence>MNINNELSQAILATVQQEVVPALGCTEPVSLALASAVAPQYLGALPDRIEAKVSPNLMKNGMGVTVPGTGTVGLTMAAAIGAIGGDPNGGLEVLKHITAE</sequence>
<comment type="caution">
    <text evidence="1">The sequence shown here is derived from an EMBL/GenBank/DDBJ whole genome shotgun (WGS) entry which is preliminary data.</text>
</comment>
<reference evidence="1 2" key="1">
    <citation type="submission" date="2011-01" db="EMBL/GenBank/DDBJ databases">
        <authorList>
            <person name="Muzny D."/>
            <person name="Qin X."/>
            <person name="Deng J."/>
            <person name="Jiang H."/>
            <person name="Liu Y."/>
            <person name="Qu J."/>
            <person name="Song X.-Z."/>
            <person name="Zhang L."/>
            <person name="Thornton R."/>
            <person name="Coyle M."/>
            <person name="Francisco L."/>
            <person name="Jackson L."/>
            <person name="Javaid M."/>
            <person name="Korchina V."/>
            <person name="Kovar C."/>
            <person name="Mata R."/>
            <person name="Mathew T."/>
            <person name="Ngo R."/>
            <person name="Nguyen L."/>
            <person name="Nguyen N."/>
            <person name="Okwuonu G."/>
            <person name="Ongeri F."/>
            <person name="Pham C."/>
            <person name="Simmons D."/>
            <person name="Wilczek-Boney K."/>
            <person name="Hale W."/>
            <person name="Jakkamsetti A."/>
            <person name="Pham P."/>
            <person name="Ruth R."/>
            <person name="San Lucas F."/>
            <person name="Warren J."/>
            <person name="Zhang J."/>
            <person name="Zhao Z."/>
            <person name="Zhou C."/>
            <person name="Zhu D."/>
            <person name="Lee S."/>
            <person name="Bess C."/>
            <person name="Blankenburg K."/>
            <person name="Forbes L."/>
            <person name="Fu Q."/>
            <person name="Gubbala S."/>
            <person name="Hirani K."/>
            <person name="Jayaseelan J.C."/>
            <person name="Lara F."/>
            <person name="Munidasa M."/>
            <person name="Palculict T."/>
            <person name="Patil S."/>
            <person name="Pu L.-L."/>
            <person name="Saada N."/>
            <person name="Tang L."/>
            <person name="Weissenberger G."/>
            <person name="Zhu Y."/>
            <person name="Hemphill L."/>
            <person name="Shang Y."/>
            <person name="Youmans B."/>
            <person name="Ayvaz T."/>
            <person name="Ross M."/>
            <person name="Santibanez J."/>
            <person name="Aqrawi P."/>
            <person name="Gross S."/>
            <person name="Joshi V."/>
            <person name="Fowler G."/>
            <person name="Nazareth L."/>
            <person name="Reid J."/>
            <person name="Worley K."/>
            <person name="Petrosino J."/>
            <person name="Highlander S."/>
            <person name="Gibbs R."/>
        </authorList>
    </citation>
    <scope>NUCLEOTIDE SEQUENCE [LARGE SCALE GENOMIC DNA]</scope>
    <source>
        <strain evidence="1 2">ATCC 25976</strain>
    </source>
</reference>
<evidence type="ECO:0000313" key="1">
    <source>
        <dbReference type="EMBL" id="EFX92649.1"/>
    </source>
</evidence>
<gene>
    <name evidence="1" type="ORF">HMPREF0027_0287</name>
</gene>
<evidence type="ECO:0008006" key="3">
    <source>
        <dbReference type="Google" id="ProtNLM"/>
    </source>
</evidence>
<dbReference type="GO" id="GO:0019450">
    <property type="term" value="P:L-cysteine catabolic process to pyruvate"/>
    <property type="evidence" value="ECO:0007669"/>
    <property type="project" value="TreeGrafter"/>
</dbReference>
<dbReference type="HOGENOM" id="CLU_181438_0_0_6"/>
<evidence type="ECO:0000313" key="2">
    <source>
        <dbReference type="Proteomes" id="UP000005467"/>
    </source>
</evidence>
<organism evidence="1 2">
    <name type="scientific">Actinobacillus ureae ATCC 25976</name>
    <dbReference type="NCBI Taxonomy" id="887324"/>
    <lineage>
        <taxon>Bacteria</taxon>
        <taxon>Pseudomonadati</taxon>
        <taxon>Pseudomonadota</taxon>
        <taxon>Gammaproteobacteria</taxon>
        <taxon>Pasteurellales</taxon>
        <taxon>Pasteurellaceae</taxon>
        <taxon>Actinobacillus</taxon>
    </lineage>
</organism>
<dbReference type="InterPro" id="IPR021144">
    <property type="entry name" value="UPF0597"/>
</dbReference>
<accession>E8KEM0</accession>
<dbReference type="Proteomes" id="UP000005467">
    <property type="component" value="Unassembled WGS sequence"/>
</dbReference>
<protein>
    <recommendedName>
        <fullName evidence="3">Serine dehydratase-like alpha subunit domain-containing protein</fullName>
    </recommendedName>
</protein>
<proteinExistence type="predicted"/>